<accession>A0A653K5D0</accession>
<dbReference type="RefSeq" id="WP_065343450.1">
    <property type="nucleotide sequence ID" value="NZ_LR732744.1"/>
</dbReference>
<reference evidence="1 2" key="1">
    <citation type="submission" date="2019-10" db="EMBL/GenBank/DDBJ databases">
        <authorList>
            <person name="Karimi E."/>
        </authorList>
    </citation>
    <scope>NUCLEOTIDE SEQUENCE [LARGE SCALE GENOMIC DNA]</scope>
    <source>
        <strain evidence="1">Acinetobacter sp. 8BE</strain>
    </source>
</reference>
<dbReference type="NCBIfam" id="NF047637">
    <property type="entry name" value="lipo_CC0125"/>
    <property type="match status" value="1"/>
</dbReference>
<proteinExistence type="predicted"/>
<dbReference type="EMBL" id="CABWKZ010000020">
    <property type="protein sequence ID" value="VXA56060.1"/>
    <property type="molecule type" value="Genomic_DNA"/>
</dbReference>
<dbReference type="GeneID" id="99060941"/>
<sequence length="164" mass="17848">MKKILFVGLCVLGIQGCTTPYQNMGASGGVESTIIDDNVFQVKASVNGYTQKSVATQYAIRKAAEVSKSLGCNYYSAINNTSQSYDQNTSKTNTGLMTEDGGVYYTSSVGTRYRLVKPSSRNTYVCFNEKPNTVLPGLVFNVKYVLSSELPSGSGKFKVPNSWR</sequence>
<evidence type="ECO:0000313" key="1">
    <source>
        <dbReference type="EMBL" id="VXA56060.1"/>
    </source>
</evidence>
<organism evidence="1 2">
    <name type="scientific">Acinetobacter proteolyticus</name>
    <dbReference type="NCBI Taxonomy" id="1776741"/>
    <lineage>
        <taxon>Bacteria</taxon>
        <taxon>Pseudomonadati</taxon>
        <taxon>Pseudomonadota</taxon>
        <taxon>Gammaproteobacteria</taxon>
        <taxon>Moraxellales</taxon>
        <taxon>Moraxellaceae</taxon>
        <taxon>Acinetobacter</taxon>
    </lineage>
</organism>
<dbReference type="Proteomes" id="UP000430404">
    <property type="component" value="Unassembled WGS sequence"/>
</dbReference>
<gene>
    <name evidence="1" type="ORF">ACI8B_270011</name>
</gene>
<dbReference type="PROSITE" id="PS51257">
    <property type="entry name" value="PROKAR_LIPOPROTEIN"/>
    <property type="match status" value="1"/>
</dbReference>
<dbReference type="AlphaFoldDB" id="A0A653K5D0"/>
<evidence type="ECO:0000313" key="2">
    <source>
        <dbReference type="Proteomes" id="UP000430404"/>
    </source>
</evidence>
<protein>
    <recommendedName>
        <fullName evidence="3">Lipoprotein</fullName>
    </recommendedName>
</protein>
<name>A0A653K5D0_9GAMM</name>
<evidence type="ECO:0008006" key="3">
    <source>
        <dbReference type="Google" id="ProtNLM"/>
    </source>
</evidence>